<keyword evidence="6" id="KW-1185">Reference proteome</keyword>
<dbReference type="OrthoDB" id="10266364at2759"/>
<dbReference type="Gene3D" id="3.40.50.1100">
    <property type="match status" value="2"/>
</dbReference>
<evidence type="ECO:0000256" key="2">
    <source>
        <dbReference type="ARBA" id="ARBA00008639"/>
    </source>
</evidence>
<evidence type="ECO:0000259" key="4">
    <source>
        <dbReference type="Pfam" id="PF00291"/>
    </source>
</evidence>
<name>A0A250X762_9CHLO</name>
<evidence type="ECO:0000256" key="3">
    <source>
        <dbReference type="ARBA" id="ARBA00022898"/>
    </source>
</evidence>
<protein>
    <recommendedName>
        <fullName evidence="4">Tryptophan synthase beta chain-like PALP domain-containing protein</fullName>
    </recommendedName>
</protein>
<comment type="similarity">
    <text evidence="2">Belongs to the ACC deaminase/D-cysteine desulfhydrase family.</text>
</comment>
<evidence type="ECO:0000313" key="6">
    <source>
        <dbReference type="Proteomes" id="UP000232323"/>
    </source>
</evidence>
<dbReference type="InterPro" id="IPR027278">
    <property type="entry name" value="ACCD_DCysDesulf"/>
</dbReference>
<accession>A0A250X762</accession>
<evidence type="ECO:0000313" key="5">
    <source>
        <dbReference type="EMBL" id="GAX78921.1"/>
    </source>
</evidence>
<dbReference type="Proteomes" id="UP000232323">
    <property type="component" value="Unassembled WGS sequence"/>
</dbReference>
<reference evidence="5 6" key="1">
    <citation type="submission" date="2017-08" db="EMBL/GenBank/DDBJ databases">
        <title>Acidophilic green algal genome provides insights into adaptation to an acidic environment.</title>
        <authorList>
            <person name="Hirooka S."/>
            <person name="Hirose Y."/>
            <person name="Kanesaki Y."/>
            <person name="Higuchi S."/>
            <person name="Fujiwara T."/>
            <person name="Onuma R."/>
            <person name="Era A."/>
            <person name="Ohbayashi R."/>
            <person name="Uzuka A."/>
            <person name="Nozaki H."/>
            <person name="Yoshikawa H."/>
            <person name="Miyagishima S.Y."/>
        </authorList>
    </citation>
    <scope>NUCLEOTIDE SEQUENCE [LARGE SCALE GENOMIC DNA]</scope>
    <source>
        <strain evidence="5 6">NIES-2499</strain>
    </source>
</reference>
<feature type="domain" description="Tryptophan synthase beta chain-like PALP" evidence="4">
    <location>
        <begin position="35"/>
        <end position="204"/>
    </location>
</feature>
<comment type="cofactor">
    <cofactor evidence="1">
        <name>pyridoxal 5'-phosphate</name>
        <dbReference type="ChEBI" id="CHEBI:597326"/>
    </cofactor>
</comment>
<dbReference type="InterPro" id="IPR001926">
    <property type="entry name" value="TrpB-like_PALP"/>
</dbReference>
<evidence type="ECO:0000256" key="1">
    <source>
        <dbReference type="ARBA" id="ARBA00001933"/>
    </source>
</evidence>
<dbReference type="STRING" id="1157962.A0A250X762"/>
<dbReference type="PANTHER" id="PTHR43780:SF2">
    <property type="entry name" value="1-AMINOCYCLOPROPANE-1-CARBOXYLATE DEAMINASE-RELATED"/>
    <property type="match status" value="1"/>
</dbReference>
<dbReference type="AlphaFoldDB" id="A0A250X762"/>
<dbReference type="GO" id="GO:0019148">
    <property type="term" value="F:D-cysteine desulfhydrase activity"/>
    <property type="evidence" value="ECO:0007669"/>
    <property type="project" value="TreeGrafter"/>
</dbReference>
<dbReference type="InterPro" id="IPR036052">
    <property type="entry name" value="TrpB-like_PALP_sf"/>
</dbReference>
<sequence>MMLGVDFLKIVDYRAPDWCKPLNATVAKRRCHLGMLPTPVHRWHLPNLPPGVEIWIKRDDMSGMQLSGNKVRKLEFLMAVAVESGYDSVITLGGVQSNHCRATAVAAKYLGLDCHLILRLGRTEVDKDPGFVGNLLVDRLSGATIHTVTKEEYVQKGSIALGQQLKAQLISQGKNPYLIPVGGSNALGTWGYLEAVEELMQQQQVLAAMSSSIAEMSSTSHHNRISSTAHDGQAAGGQGAPFFTDIVMACGSGGTTAGLALGSHLSGWGARVRAYGVCDDPEYFYHYIDGLIADLWQPGSAESDDGHTTTSRSGKCNPPAAKDILRVIQARGAGYAISNTQELQTVKDIASATGVILDPVYSGKAMHALITEMQEAPEAWIGRKILFVHTGGLLGIYDKMDQISQLLGHGNKVERFVLQNS</sequence>
<organism evidence="5 6">
    <name type="scientific">Chlamydomonas eustigma</name>
    <dbReference type="NCBI Taxonomy" id="1157962"/>
    <lineage>
        <taxon>Eukaryota</taxon>
        <taxon>Viridiplantae</taxon>
        <taxon>Chlorophyta</taxon>
        <taxon>core chlorophytes</taxon>
        <taxon>Chlorophyceae</taxon>
        <taxon>CS clade</taxon>
        <taxon>Chlamydomonadales</taxon>
        <taxon>Chlamydomonadaceae</taxon>
        <taxon>Chlamydomonas</taxon>
    </lineage>
</organism>
<dbReference type="FunFam" id="3.40.50.1100:FF:000037">
    <property type="entry name" value="Bifunctional D-cysteine desulfhydrase/1-aminocyclopropane-1-carboxylate deaminase, mitochondrial"/>
    <property type="match status" value="1"/>
</dbReference>
<dbReference type="SUPFAM" id="SSF53686">
    <property type="entry name" value="Tryptophan synthase beta subunit-like PLP-dependent enzymes"/>
    <property type="match status" value="1"/>
</dbReference>
<dbReference type="EMBL" id="BEGY01000037">
    <property type="protein sequence ID" value="GAX78921.1"/>
    <property type="molecule type" value="Genomic_DNA"/>
</dbReference>
<comment type="caution">
    <text evidence="5">The sequence shown here is derived from an EMBL/GenBank/DDBJ whole genome shotgun (WGS) entry which is preliminary data.</text>
</comment>
<dbReference type="Pfam" id="PF00291">
    <property type="entry name" value="PALP"/>
    <property type="match status" value="2"/>
</dbReference>
<feature type="domain" description="Tryptophan synthase beta chain-like PALP" evidence="4">
    <location>
        <begin position="243"/>
        <end position="391"/>
    </location>
</feature>
<keyword evidence="3" id="KW-0663">Pyridoxal phosphate</keyword>
<proteinExistence type="inferred from homology"/>
<gene>
    <name evidence="5" type="ORF">CEUSTIGMA_g6360.t1</name>
</gene>
<dbReference type="PANTHER" id="PTHR43780">
    <property type="entry name" value="1-AMINOCYCLOPROPANE-1-CARBOXYLATE DEAMINASE-RELATED"/>
    <property type="match status" value="1"/>
</dbReference>